<evidence type="ECO:0000313" key="7">
    <source>
        <dbReference type="EMBL" id="OIQ48945.1"/>
    </source>
</evidence>
<dbReference type="InterPro" id="IPR005495">
    <property type="entry name" value="LptG/LptF_permease"/>
</dbReference>
<dbReference type="GO" id="GO:0015920">
    <property type="term" value="P:lipopolysaccharide transport"/>
    <property type="evidence" value="ECO:0007669"/>
    <property type="project" value="TreeGrafter"/>
</dbReference>
<feature type="transmembrane region" description="Helical" evidence="6">
    <location>
        <begin position="53"/>
        <end position="78"/>
    </location>
</feature>
<comment type="caution">
    <text evidence="7">The sequence shown here is derived from an EMBL/GenBank/DDBJ whole genome shotgun (WGS) entry which is preliminary data.</text>
</comment>
<sequence length="391" mass="44552">MKLLQRQIFLELLKLFGLTVSCLLGLILVGRMLQLRSLFLSQNIGVLNIMQLFFFLTPFFLLLITPIATMLSVFLTFLRMSTDNELVALKASGVSLYRMLPAPVLFCSLCTLFAFFISFWGLAWGMDMFKTKLYYFAKTNSKFALQPGVFNKEFPGITFYAHQVDNEKGELKFAFVRDDSIKGTSVVVVAPEAEVVSKPRQAEIHVVFHNGRIFRKSGDELNILKFGTYSIKLDLGKLLTGFNFVEQKAKDMPFFRLNDIRNDHSLMPLENDRFFRKVDTEFYKRLTLPLGCFILGMFAIPIASVFRGLKQQYGLLLAMGLFMVYYAMFSVGVSMGESGTIPPQYGMWASDILFVFVALFGMRYANLERTPTVVHWLMHLRLPGRRGEAGA</sequence>
<dbReference type="Proteomes" id="UP000181901">
    <property type="component" value="Unassembled WGS sequence"/>
</dbReference>
<keyword evidence="8" id="KW-1185">Reference proteome</keyword>
<dbReference type="PANTHER" id="PTHR33529:SF6">
    <property type="entry name" value="YJGP_YJGQ FAMILY PERMEASE"/>
    <property type="match status" value="1"/>
</dbReference>
<feature type="transmembrane region" description="Helical" evidence="6">
    <location>
        <begin position="286"/>
        <end position="306"/>
    </location>
</feature>
<feature type="transmembrane region" description="Helical" evidence="6">
    <location>
        <begin position="12"/>
        <end position="33"/>
    </location>
</feature>
<keyword evidence="5 6" id="KW-0472">Membrane</keyword>
<accession>A0A1J5NB23</accession>
<dbReference type="AlphaFoldDB" id="A0A1J5NB23"/>
<name>A0A1J5NB23_9BACT</name>
<proteinExistence type="predicted"/>
<comment type="subcellular location">
    <subcellularLocation>
        <location evidence="1">Cell membrane</location>
        <topology evidence="1">Multi-pass membrane protein</topology>
    </subcellularLocation>
</comment>
<keyword evidence="3 6" id="KW-0812">Transmembrane</keyword>
<evidence type="ECO:0000256" key="6">
    <source>
        <dbReference type="SAM" id="Phobius"/>
    </source>
</evidence>
<feature type="transmembrane region" description="Helical" evidence="6">
    <location>
        <begin position="99"/>
        <end position="123"/>
    </location>
</feature>
<dbReference type="PANTHER" id="PTHR33529">
    <property type="entry name" value="SLR0882 PROTEIN-RELATED"/>
    <property type="match status" value="1"/>
</dbReference>
<feature type="transmembrane region" description="Helical" evidence="6">
    <location>
        <begin position="345"/>
        <end position="362"/>
    </location>
</feature>
<evidence type="ECO:0000256" key="5">
    <source>
        <dbReference type="ARBA" id="ARBA00023136"/>
    </source>
</evidence>
<evidence type="ECO:0000313" key="8">
    <source>
        <dbReference type="Proteomes" id="UP000181901"/>
    </source>
</evidence>
<dbReference type="OrthoDB" id="9792188at2"/>
<keyword evidence="2" id="KW-1003">Cell membrane</keyword>
<feature type="transmembrane region" description="Helical" evidence="6">
    <location>
        <begin position="313"/>
        <end position="333"/>
    </location>
</feature>
<reference evidence="7 8" key="1">
    <citation type="submission" date="2015-09" db="EMBL/GenBank/DDBJ databases">
        <title>Genome of Desulfovibrio dechloracetivorans BerOc1, a mercury methylating strain isolated from highly hydrocarbons and metals contaminated coastal sediments.</title>
        <authorList>
            <person name="Goni Urriza M."/>
            <person name="Gassie C."/>
            <person name="Bouchez O."/>
            <person name="Klopp C."/>
            <person name="Ranchou-Peyruse A."/>
            <person name="Remy G."/>
        </authorList>
    </citation>
    <scope>NUCLEOTIDE SEQUENCE [LARGE SCALE GENOMIC DNA]</scope>
    <source>
        <strain evidence="7 8">BerOc1</strain>
    </source>
</reference>
<evidence type="ECO:0000256" key="3">
    <source>
        <dbReference type="ARBA" id="ARBA00022692"/>
    </source>
</evidence>
<evidence type="ECO:0000256" key="4">
    <source>
        <dbReference type="ARBA" id="ARBA00022989"/>
    </source>
</evidence>
<dbReference type="NCBIfam" id="TIGR04407">
    <property type="entry name" value="LptF_YjgP"/>
    <property type="match status" value="1"/>
</dbReference>
<keyword evidence="4 6" id="KW-1133">Transmembrane helix</keyword>
<dbReference type="EMBL" id="LKAQ01000005">
    <property type="protein sequence ID" value="OIQ48945.1"/>
    <property type="molecule type" value="Genomic_DNA"/>
</dbReference>
<gene>
    <name evidence="7" type="ORF">BerOc1_03702</name>
</gene>
<organism evidence="7 8">
    <name type="scientific">Pseudodesulfovibrio hydrargyri</name>
    <dbReference type="NCBI Taxonomy" id="2125990"/>
    <lineage>
        <taxon>Bacteria</taxon>
        <taxon>Pseudomonadati</taxon>
        <taxon>Thermodesulfobacteriota</taxon>
        <taxon>Desulfovibrionia</taxon>
        <taxon>Desulfovibrionales</taxon>
        <taxon>Desulfovibrionaceae</taxon>
    </lineage>
</organism>
<dbReference type="GO" id="GO:0043190">
    <property type="term" value="C:ATP-binding cassette (ABC) transporter complex"/>
    <property type="evidence" value="ECO:0007669"/>
    <property type="project" value="InterPro"/>
</dbReference>
<evidence type="ECO:0000256" key="1">
    <source>
        <dbReference type="ARBA" id="ARBA00004651"/>
    </source>
</evidence>
<protein>
    <submittedName>
        <fullName evidence="7">Putative permease YjgP/YjgQ family protein</fullName>
    </submittedName>
</protein>
<dbReference type="GO" id="GO:0055085">
    <property type="term" value="P:transmembrane transport"/>
    <property type="evidence" value="ECO:0007669"/>
    <property type="project" value="InterPro"/>
</dbReference>
<dbReference type="InterPro" id="IPR030922">
    <property type="entry name" value="LptF"/>
</dbReference>
<dbReference type="Pfam" id="PF03739">
    <property type="entry name" value="LptF_LptG"/>
    <property type="match status" value="1"/>
</dbReference>
<dbReference type="RefSeq" id="WP_071547370.1">
    <property type="nucleotide sequence ID" value="NZ_LKAQ01000005.1"/>
</dbReference>
<evidence type="ECO:0000256" key="2">
    <source>
        <dbReference type="ARBA" id="ARBA00022475"/>
    </source>
</evidence>